<dbReference type="EMBL" id="JAJFAZ020000002">
    <property type="protein sequence ID" value="KAI5343145.1"/>
    <property type="molecule type" value="Genomic_DNA"/>
</dbReference>
<proteinExistence type="predicted"/>
<dbReference type="AlphaFoldDB" id="A0AAD4WGL3"/>
<keyword evidence="2" id="KW-1185">Reference proteome</keyword>
<name>A0AAD4WGL3_PRUDU</name>
<accession>A0AAD4WGL3</accession>
<reference evidence="1 2" key="1">
    <citation type="journal article" date="2022" name="G3 (Bethesda)">
        <title>Whole-genome sequence and methylome profiling of the almond [Prunus dulcis (Mill.) D.A. Webb] cultivar 'Nonpareil'.</title>
        <authorList>
            <person name="D'Amico-Willman K.M."/>
            <person name="Ouma W.Z."/>
            <person name="Meulia T."/>
            <person name="Sideli G.M."/>
            <person name="Gradziel T.M."/>
            <person name="Fresnedo-Ramirez J."/>
        </authorList>
    </citation>
    <scope>NUCLEOTIDE SEQUENCE [LARGE SCALE GENOMIC DNA]</scope>
    <source>
        <strain evidence="1">Clone GOH B32 T37-40</strain>
    </source>
</reference>
<organism evidence="1 2">
    <name type="scientific">Prunus dulcis</name>
    <name type="common">Almond</name>
    <name type="synonym">Amygdalus dulcis</name>
    <dbReference type="NCBI Taxonomy" id="3755"/>
    <lineage>
        <taxon>Eukaryota</taxon>
        <taxon>Viridiplantae</taxon>
        <taxon>Streptophyta</taxon>
        <taxon>Embryophyta</taxon>
        <taxon>Tracheophyta</taxon>
        <taxon>Spermatophyta</taxon>
        <taxon>Magnoliopsida</taxon>
        <taxon>eudicotyledons</taxon>
        <taxon>Gunneridae</taxon>
        <taxon>Pentapetalae</taxon>
        <taxon>rosids</taxon>
        <taxon>fabids</taxon>
        <taxon>Rosales</taxon>
        <taxon>Rosaceae</taxon>
        <taxon>Amygdaloideae</taxon>
        <taxon>Amygdaleae</taxon>
        <taxon>Prunus</taxon>
    </lineage>
</organism>
<evidence type="ECO:0000313" key="2">
    <source>
        <dbReference type="Proteomes" id="UP001054821"/>
    </source>
</evidence>
<comment type="caution">
    <text evidence="1">The sequence shown here is derived from an EMBL/GenBank/DDBJ whole genome shotgun (WGS) entry which is preliminary data.</text>
</comment>
<sequence>MSNFLVGQPSWDCSSPNSLNFRASELSKGLVLDGGGQIHTRHINPFLLVDVGCYMWSSGEWLLLRSRFIVVAWIHHSGFAFCVLASNHGYLEGFG</sequence>
<gene>
    <name evidence="1" type="ORF">L3X38_011021</name>
</gene>
<evidence type="ECO:0000313" key="1">
    <source>
        <dbReference type="EMBL" id="KAI5343145.1"/>
    </source>
</evidence>
<dbReference type="Proteomes" id="UP001054821">
    <property type="component" value="Chromosome 2"/>
</dbReference>
<protein>
    <submittedName>
        <fullName evidence="1">Uncharacterized protein</fullName>
    </submittedName>
</protein>